<gene>
    <name evidence="1" type="ORF">DSO57_1039505</name>
</gene>
<evidence type="ECO:0000313" key="2">
    <source>
        <dbReference type="Proteomes" id="UP001165960"/>
    </source>
</evidence>
<reference evidence="1" key="1">
    <citation type="submission" date="2022-04" db="EMBL/GenBank/DDBJ databases">
        <title>Genome of the entomopathogenic fungus Entomophthora muscae.</title>
        <authorList>
            <person name="Elya C."/>
            <person name="Lovett B.R."/>
            <person name="Lee E."/>
            <person name="Macias A.M."/>
            <person name="Hajek A.E."/>
            <person name="De Bivort B.L."/>
            <person name="Kasson M.T."/>
            <person name="De Fine Licht H.H."/>
            <person name="Stajich J.E."/>
        </authorList>
    </citation>
    <scope>NUCLEOTIDE SEQUENCE</scope>
    <source>
        <strain evidence="1">Berkeley</strain>
    </source>
</reference>
<protein>
    <submittedName>
        <fullName evidence="1">Uncharacterized protein</fullName>
    </submittedName>
</protein>
<keyword evidence="2" id="KW-1185">Reference proteome</keyword>
<name>A0ACC2T9H7_9FUNG</name>
<sequence>MSAIANEDTQGRQVLPKSARPTHYVLTLTPDLEKFTFDGHVTISLDFLEATSKIVLNSNELQISHASIKYVHAKVELSQEAAEITYDTKITTATLHFPQEIPAGYKGDLSLSFTGILNDRMNGFYRSSYNDQDGNKRYMATTQFEATDARKAFPCWDEPAAKATFDIVLRVPAELVALSNMNVIEELPLEGSQLKEVKFATTPIMSTYLLAFIVGDLDFIESHTSGKVSGTPVKCRVYAPRGTASQGQFSLDVCTKTLDLFDEVFGTPYPLPKMDMVAVPDFDAGAMENWGLVTYRTVLLLFDEQTSSAKAKQRIASVVAHELAHQWFGNLVTMEWWSHLWLNEGFATWVGNYAVDKLFPEWDFWTQFVVDDFERGLELDAMRSSHPIEVEVKDPNEISQIFDAISYSKGASVIRMLSAYLSEDVFLAGIRRYLKKHMFGNASTGDLWASLSEESGQDVSKFMTLWTKQVGYPYLEICEEDAGDKLALHIEQKRYLSSGDATDDDDLGIWWVPLGLVSTEQGFKPESNILTEKKGTFHVPKKGAYKLNFQDVGIFRVHYPFSAIQKLGDLVSSKELLTPRDRIGIVADSASLAQSGVSSSADFLELLRHFRDEDNYVVWSQVSTRLATLLSVWYEEPETIRTSLKGVRKDLFAKVISKLGWEFQAGESVLDGLLRALAIHNVGLSGDHEALEEARRRFNLFLGGDQTALHPDLRAAVYQITLSLGGDAEYQALKKLYRETETPDQKLGALAALGFVSQPELISDALNFSISDEVRAQDIIYIMSSLGSNPHSRRAAWAFVKSHWGILEEQYTSNFAILGNLIKYTASKLSTEEDAADVEKFFSGKDTSKIMRPLTQTLESIRSNAAWLSRDRSKVESWLASY</sequence>
<dbReference type="Proteomes" id="UP001165960">
    <property type="component" value="Unassembled WGS sequence"/>
</dbReference>
<organism evidence="1 2">
    <name type="scientific">Entomophthora muscae</name>
    <dbReference type="NCBI Taxonomy" id="34485"/>
    <lineage>
        <taxon>Eukaryota</taxon>
        <taxon>Fungi</taxon>
        <taxon>Fungi incertae sedis</taxon>
        <taxon>Zoopagomycota</taxon>
        <taxon>Entomophthoromycotina</taxon>
        <taxon>Entomophthoromycetes</taxon>
        <taxon>Entomophthorales</taxon>
        <taxon>Entomophthoraceae</taxon>
        <taxon>Entomophthora</taxon>
    </lineage>
</organism>
<comment type="caution">
    <text evidence="1">The sequence shown here is derived from an EMBL/GenBank/DDBJ whole genome shotgun (WGS) entry which is preliminary data.</text>
</comment>
<evidence type="ECO:0000313" key="1">
    <source>
        <dbReference type="EMBL" id="KAJ9071187.1"/>
    </source>
</evidence>
<accession>A0ACC2T9H7</accession>
<proteinExistence type="predicted"/>
<dbReference type="EMBL" id="QTSX02003521">
    <property type="protein sequence ID" value="KAJ9071187.1"/>
    <property type="molecule type" value="Genomic_DNA"/>
</dbReference>